<feature type="region of interest" description="Disordered" evidence="1">
    <location>
        <begin position="683"/>
        <end position="735"/>
    </location>
</feature>
<dbReference type="Proteomes" id="UP000652219">
    <property type="component" value="Unassembled WGS sequence"/>
</dbReference>
<name>A0A8H6MSE9_9PEZI</name>
<dbReference type="AlphaFoldDB" id="A0A8H6MSE9"/>
<feature type="region of interest" description="Disordered" evidence="1">
    <location>
        <begin position="28"/>
        <end position="123"/>
    </location>
</feature>
<feature type="compositionally biased region" description="Basic and acidic residues" evidence="1">
    <location>
        <begin position="28"/>
        <end position="39"/>
    </location>
</feature>
<feature type="compositionally biased region" description="Basic and acidic residues" evidence="1">
    <location>
        <begin position="725"/>
        <end position="734"/>
    </location>
</feature>
<dbReference type="EMBL" id="WIGN01000157">
    <property type="protein sequence ID" value="KAF6806495.1"/>
    <property type="molecule type" value="Genomic_DNA"/>
</dbReference>
<organism evidence="2 3">
    <name type="scientific">Colletotrichum sojae</name>
    <dbReference type="NCBI Taxonomy" id="2175907"/>
    <lineage>
        <taxon>Eukaryota</taxon>
        <taxon>Fungi</taxon>
        <taxon>Dikarya</taxon>
        <taxon>Ascomycota</taxon>
        <taxon>Pezizomycotina</taxon>
        <taxon>Sordariomycetes</taxon>
        <taxon>Hypocreomycetidae</taxon>
        <taxon>Glomerellales</taxon>
        <taxon>Glomerellaceae</taxon>
        <taxon>Colletotrichum</taxon>
        <taxon>Colletotrichum orchidearum species complex</taxon>
    </lineage>
</organism>
<sequence>MPSDVLPKRGKKLRNGVRDFFKLNWKHIDKTQGRHERNLPRRGTCQNEKQPRAPARVDVNQDDPEETRPAGRTDALLQSERLHSKTWPSLGRADNNDSAPQGQPSSEAQHQHHQPDFDPSSFKPRLARTWNTIRSASGVSVRTVASGLRKLACIEPDLSGIDKRKNPKLPRSKSDLHSWTHLKGRRVQGCDLNIDEKSPAKKSQTFPRQRSMEPSPGLEDIKQRLRQRAMTSAKFNGIWEARALPHLRDVLNNNRVDEYSIAIQFDYKISQRVVEVTSPKNKQLPDSVRPDVKLKIQSMFTKNALLVDVQFIEGVTVRSGKADANSNDDMRDAPGSAVCHFPVEESLPERSKRPDVMLSGDFTEGVKRSMNADINQDEGRWDPAGNPDDRLTAETLMEPSEHSGALLLGDSIDREGGNGAATLGPAIHFGSEIGWLVSCHVFEDIDQLRQDHGPQLPECHIVHPGNLDCHNGRKPKRVARLRGYSGRMCQTQRQSRSIKMFADDIVQQERWVVTDWAVCVPEESEPRLLNRLRYAPKGREFQDCSGLVEGPRKDGPQLSFVRSSGRSSGLRWSVVCETLAVVKHKDQPPTREWYLENNPDLTSMSTDQWNSGGPGMPGDSGALIVDDETREMVGIIWGRTDYGATSQDPRRAYFTHIYDVFDDIYARYPGIGGYPRLEGQEVGPVALSRPPSDLPRNFNPQDHADGDGDSTTLSSTPRRCGASDVTKRPSHESMDSGCVHVISEKAVEANSLFVHTTERLVSIT</sequence>
<feature type="compositionally biased region" description="Polar residues" evidence="1">
    <location>
        <begin position="96"/>
        <end position="108"/>
    </location>
</feature>
<feature type="region of interest" description="Disordered" evidence="1">
    <location>
        <begin position="196"/>
        <end position="216"/>
    </location>
</feature>
<proteinExistence type="predicted"/>
<evidence type="ECO:0000313" key="2">
    <source>
        <dbReference type="EMBL" id="KAF6806495.1"/>
    </source>
</evidence>
<protein>
    <submittedName>
        <fullName evidence="2">Zinc finger protein 585a</fullName>
    </submittedName>
</protein>
<evidence type="ECO:0000256" key="1">
    <source>
        <dbReference type="SAM" id="MobiDB-lite"/>
    </source>
</evidence>
<accession>A0A8H6MSE9</accession>
<gene>
    <name evidence="2" type="ORF">CSOJ01_08777</name>
</gene>
<evidence type="ECO:0000313" key="3">
    <source>
        <dbReference type="Proteomes" id="UP000652219"/>
    </source>
</evidence>
<reference evidence="2 3" key="1">
    <citation type="journal article" date="2020" name="Phytopathology">
        <title>Genome Sequence Resources of Colletotrichum truncatum, C. plurivorum, C. musicola, and C. sojae: Four Species Pathogenic to Soybean (Glycine max).</title>
        <authorList>
            <person name="Rogerio F."/>
            <person name="Boufleur T.R."/>
            <person name="Ciampi-Guillardi M."/>
            <person name="Sukno S.A."/>
            <person name="Thon M.R."/>
            <person name="Massola Junior N.S."/>
            <person name="Baroncelli R."/>
        </authorList>
    </citation>
    <scope>NUCLEOTIDE SEQUENCE [LARGE SCALE GENOMIC DNA]</scope>
    <source>
        <strain evidence="2 3">LFN0009</strain>
    </source>
</reference>
<comment type="caution">
    <text evidence="2">The sequence shown here is derived from an EMBL/GenBank/DDBJ whole genome shotgun (WGS) entry which is preliminary data.</text>
</comment>
<keyword evidence="3" id="KW-1185">Reference proteome</keyword>